<dbReference type="SUPFAM" id="SSF109998">
    <property type="entry name" value="Triger factor/SurA peptide-binding domain-like"/>
    <property type="match status" value="1"/>
</dbReference>
<sequence>MTIRNRNARRACLLVAAGVLVLTGCGEVHPGTAASVGADTIGHDEVDALASTLCAVGSAGAAAQGQPAPETATKVNREAALGLLLENSLSSQFGEQEGVEPDPGEVSQALAASEANVGLLPEGEQEDLRAAIQDFEEGRSILISVGRESLEESGRSEVSDEQALAEGQRLRAQFVRRLDIDVDPRYGSYERGALQPGSQSLSVPASEEAVAGARAEPGPSFVSALPASQKCS</sequence>
<reference evidence="2" key="1">
    <citation type="submission" date="2020-02" db="EMBL/GenBank/DDBJ databases">
        <authorList>
            <person name="Meier V. D."/>
        </authorList>
    </citation>
    <scope>NUCLEOTIDE SEQUENCE</scope>
    <source>
        <strain evidence="2">AVDCRST_MAG72</strain>
    </source>
</reference>
<dbReference type="InterPro" id="IPR027304">
    <property type="entry name" value="Trigger_fact/SurA_dom_sf"/>
</dbReference>
<evidence type="ECO:0000256" key="1">
    <source>
        <dbReference type="SAM" id="MobiDB-lite"/>
    </source>
</evidence>
<feature type="region of interest" description="Disordered" evidence="1">
    <location>
        <begin position="186"/>
        <end position="232"/>
    </location>
</feature>
<organism evidence="2">
    <name type="scientific">uncultured Nocardioidaceae bacterium</name>
    <dbReference type="NCBI Taxonomy" id="253824"/>
    <lineage>
        <taxon>Bacteria</taxon>
        <taxon>Bacillati</taxon>
        <taxon>Actinomycetota</taxon>
        <taxon>Actinomycetes</taxon>
        <taxon>Propionibacteriales</taxon>
        <taxon>Nocardioidaceae</taxon>
        <taxon>environmental samples</taxon>
    </lineage>
</organism>
<dbReference type="AlphaFoldDB" id="A0A6J4MKC6"/>
<evidence type="ECO:0000313" key="2">
    <source>
        <dbReference type="EMBL" id="CAA9362088.1"/>
    </source>
</evidence>
<gene>
    <name evidence="2" type="ORF">AVDCRST_MAG72-2338</name>
</gene>
<accession>A0A6J4MKC6</accession>
<evidence type="ECO:0008006" key="3">
    <source>
        <dbReference type="Google" id="ProtNLM"/>
    </source>
</evidence>
<proteinExistence type="predicted"/>
<name>A0A6J4MKC6_9ACTN</name>
<dbReference type="PROSITE" id="PS51257">
    <property type="entry name" value="PROKAR_LIPOPROTEIN"/>
    <property type="match status" value="1"/>
</dbReference>
<protein>
    <recommendedName>
        <fullName evidence="3">Lipoprotein</fullName>
    </recommendedName>
</protein>
<dbReference type="EMBL" id="CADCUJ010000100">
    <property type="protein sequence ID" value="CAA9362088.1"/>
    <property type="molecule type" value="Genomic_DNA"/>
</dbReference>